<dbReference type="PANTHER" id="PTHR47657">
    <property type="entry name" value="STEROL REGULATORY ELEMENT-BINDING PROTEIN ECM22"/>
    <property type="match status" value="1"/>
</dbReference>
<dbReference type="SMART" id="SM00066">
    <property type="entry name" value="GAL4"/>
    <property type="match status" value="1"/>
</dbReference>
<organism evidence="4 5">
    <name type="scientific">Fusarium albosuccineum</name>
    <dbReference type="NCBI Taxonomy" id="1237068"/>
    <lineage>
        <taxon>Eukaryota</taxon>
        <taxon>Fungi</taxon>
        <taxon>Dikarya</taxon>
        <taxon>Ascomycota</taxon>
        <taxon>Pezizomycotina</taxon>
        <taxon>Sordariomycetes</taxon>
        <taxon>Hypocreomycetidae</taxon>
        <taxon>Hypocreales</taxon>
        <taxon>Nectriaceae</taxon>
        <taxon>Fusarium</taxon>
        <taxon>Fusarium decemcellulare species complex</taxon>
    </lineage>
</organism>
<dbReference type="InterPro" id="IPR001138">
    <property type="entry name" value="Zn2Cys6_DnaBD"/>
</dbReference>
<proteinExistence type="predicted"/>
<feature type="domain" description="Zn(2)-C6 fungal-type" evidence="3">
    <location>
        <begin position="30"/>
        <end position="60"/>
    </location>
</feature>
<dbReference type="InterPro" id="IPR036864">
    <property type="entry name" value="Zn2-C6_fun-type_DNA-bd_sf"/>
</dbReference>
<feature type="compositionally biased region" description="Basic residues" evidence="2">
    <location>
        <begin position="18"/>
        <end position="30"/>
    </location>
</feature>
<dbReference type="CDD" id="cd00067">
    <property type="entry name" value="GAL4"/>
    <property type="match status" value="1"/>
</dbReference>
<evidence type="ECO:0000313" key="4">
    <source>
        <dbReference type="EMBL" id="KAF4460475.1"/>
    </source>
</evidence>
<evidence type="ECO:0000259" key="3">
    <source>
        <dbReference type="PROSITE" id="PS50048"/>
    </source>
</evidence>
<dbReference type="PROSITE" id="PS50048">
    <property type="entry name" value="ZN2_CY6_FUNGAL_2"/>
    <property type="match status" value="1"/>
</dbReference>
<keyword evidence="5" id="KW-1185">Reference proteome</keyword>
<dbReference type="AlphaFoldDB" id="A0A8H4L2G3"/>
<feature type="compositionally biased region" description="Low complexity" evidence="2">
    <location>
        <begin position="66"/>
        <end position="82"/>
    </location>
</feature>
<evidence type="ECO:0000313" key="5">
    <source>
        <dbReference type="Proteomes" id="UP000554235"/>
    </source>
</evidence>
<dbReference type="EMBL" id="JAADYS010001930">
    <property type="protein sequence ID" value="KAF4460475.1"/>
    <property type="molecule type" value="Genomic_DNA"/>
</dbReference>
<dbReference type="Proteomes" id="UP000554235">
    <property type="component" value="Unassembled WGS sequence"/>
</dbReference>
<dbReference type="SUPFAM" id="SSF57701">
    <property type="entry name" value="Zn2/Cys6 DNA-binding domain"/>
    <property type="match status" value="1"/>
</dbReference>
<name>A0A8H4L2G3_9HYPO</name>
<dbReference type="PANTHER" id="PTHR47657:SF13">
    <property type="entry name" value="ZN(2)-C6 FUNGAL-TYPE DOMAIN-CONTAINING PROTEIN-RELATED"/>
    <property type="match status" value="1"/>
</dbReference>
<feature type="compositionally biased region" description="Low complexity" evidence="2">
    <location>
        <begin position="117"/>
        <end position="135"/>
    </location>
</feature>
<comment type="caution">
    <text evidence="4">The sequence shown here is derived from an EMBL/GenBank/DDBJ whole genome shotgun (WGS) entry which is preliminary data.</text>
</comment>
<evidence type="ECO:0000256" key="1">
    <source>
        <dbReference type="ARBA" id="ARBA00023242"/>
    </source>
</evidence>
<reference evidence="4 5" key="1">
    <citation type="submission" date="2020-01" db="EMBL/GenBank/DDBJ databases">
        <title>Identification and distribution of gene clusters putatively required for synthesis of sphingolipid metabolism inhibitors in phylogenetically diverse species of the filamentous fungus Fusarium.</title>
        <authorList>
            <person name="Kim H.-S."/>
            <person name="Busman M."/>
            <person name="Brown D.W."/>
            <person name="Divon H."/>
            <person name="Uhlig S."/>
            <person name="Proctor R.H."/>
        </authorList>
    </citation>
    <scope>NUCLEOTIDE SEQUENCE [LARGE SCALE GENOMIC DNA]</scope>
    <source>
        <strain evidence="4 5">NRRL 20459</strain>
    </source>
</reference>
<accession>A0A8H4L2G3</accession>
<dbReference type="GO" id="GO:0000981">
    <property type="term" value="F:DNA-binding transcription factor activity, RNA polymerase II-specific"/>
    <property type="evidence" value="ECO:0007669"/>
    <property type="project" value="InterPro"/>
</dbReference>
<sequence>MTPQPPGPESLSSARVSKLARRPHRKSRNGCFNCKKRKVKCDEVKPACANCVRFGIPCDFAPLPPSSDDSAPPKSSPDAIASHGEPSTVPRRGPGRPRKDWAALTRPLPHPPERVGTSPTSTAATPASSSTTSTSTACSLNVADAELLFHFIAQTAGTLHDHEDPTKSIAVFWARNVPQIGLSYHFVLHLAYSLAGYHLVYLEPKGTDRHARNLKLAAHHSELGLTELNKTLSSLNETNCGALYVAAVLVCYCTFAAGPTGPDDLLVCVVGDGTAQRWLPLIHGVRLIRQTIEPATLFTGLMSPLGGGDEPEVDDRRPEYIVKGFPHVDWIEPLEKLRIWIASHDNPDTILYLRVHKALCDIYEANYGDAEGAFNGPMTDKLVFGWLYRLQDLFVGCLQRKAPQALLLLAYYVPLFNTMTRCWFMDGWATHLLDTVRGLLSPDLLGWLEWPILVSKQAGDMTP</sequence>
<dbReference type="OrthoDB" id="416217at2759"/>
<dbReference type="InterPro" id="IPR052400">
    <property type="entry name" value="Zn2-C6_fungal_TF"/>
</dbReference>
<keyword evidence="1" id="KW-0539">Nucleus</keyword>
<dbReference type="Gene3D" id="4.10.240.10">
    <property type="entry name" value="Zn(2)-C6 fungal-type DNA-binding domain"/>
    <property type="match status" value="1"/>
</dbReference>
<evidence type="ECO:0000256" key="2">
    <source>
        <dbReference type="SAM" id="MobiDB-lite"/>
    </source>
</evidence>
<dbReference type="Pfam" id="PF00172">
    <property type="entry name" value="Zn_clus"/>
    <property type="match status" value="1"/>
</dbReference>
<gene>
    <name evidence="4" type="ORF">FALBO_12738</name>
</gene>
<dbReference type="PRINTS" id="PR00755">
    <property type="entry name" value="AFLATOXINBRP"/>
</dbReference>
<feature type="region of interest" description="Disordered" evidence="2">
    <location>
        <begin position="65"/>
        <end position="135"/>
    </location>
</feature>
<feature type="region of interest" description="Disordered" evidence="2">
    <location>
        <begin position="1"/>
        <end position="30"/>
    </location>
</feature>
<dbReference type="GO" id="GO:0008270">
    <property type="term" value="F:zinc ion binding"/>
    <property type="evidence" value="ECO:0007669"/>
    <property type="project" value="InterPro"/>
</dbReference>
<protein>
    <submittedName>
        <fullName evidence="4">Sterol uptake control 2</fullName>
    </submittedName>
</protein>
<dbReference type="PROSITE" id="PS00463">
    <property type="entry name" value="ZN2_CY6_FUNGAL_1"/>
    <property type="match status" value="1"/>
</dbReference>